<evidence type="ECO:0000256" key="2">
    <source>
        <dbReference type="ARBA" id="ARBA00023125"/>
    </source>
</evidence>
<dbReference type="Pfam" id="PF00196">
    <property type="entry name" value="GerE"/>
    <property type="match status" value="1"/>
</dbReference>
<dbReference type="CDD" id="cd06170">
    <property type="entry name" value="LuxR_C_like"/>
    <property type="match status" value="1"/>
</dbReference>
<dbReference type="PANTHER" id="PTHR44688">
    <property type="entry name" value="DNA-BINDING TRANSCRIPTIONAL ACTIVATOR DEVR_DOSR"/>
    <property type="match status" value="1"/>
</dbReference>
<comment type="caution">
    <text evidence="5">The sequence shown here is derived from an EMBL/GenBank/DDBJ whole genome shotgun (WGS) entry which is preliminary data.</text>
</comment>
<dbReference type="PANTHER" id="PTHR44688:SF16">
    <property type="entry name" value="DNA-BINDING TRANSCRIPTIONAL ACTIVATOR DEVR_DOSR"/>
    <property type="match status" value="1"/>
</dbReference>
<dbReference type="InterPro" id="IPR016032">
    <property type="entry name" value="Sig_transdc_resp-reg_C-effctor"/>
</dbReference>
<feature type="domain" description="HTH luxR-type" evidence="4">
    <location>
        <begin position="84"/>
        <end position="149"/>
    </location>
</feature>
<dbReference type="RefSeq" id="WP_137304377.1">
    <property type="nucleotide sequence ID" value="NZ_SZPR01000040.1"/>
</dbReference>
<dbReference type="PRINTS" id="PR00038">
    <property type="entry name" value="HTHLUXR"/>
</dbReference>
<keyword evidence="3" id="KW-0804">Transcription</keyword>
<dbReference type="PROSITE" id="PS50043">
    <property type="entry name" value="HTH_LUXR_2"/>
    <property type="match status" value="1"/>
</dbReference>
<gene>
    <name evidence="5" type="ORF">E4U92_34320</name>
</gene>
<dbReference type="InterPro" id="IPR036388">
    <property type="entry name" value="WH-like_DNA-bd_sf"/>
</dbReference>
<dbReference type="Gene3D" id="1.10.10.10">
    <property type="entry name" value="Winged helix-like DNA-binding domain superfamily/Winged helix DNA-binding domain"/>
    <property type="match status" value="1"/>
</dbReference>
<evidence type="ECO:0000256" key="3">
    <source>
        <dbReference type="ARBA" id="ARBA00023163"/>
    </source>
</evidence>
<sequence>MDAAYGDYDTAARRLTDTADRLRHLPLERGRTLLALSHTERRGRRRASARAAAQSAADLFTAHQAHPWTRTAAHTLARLQDAPAGTIDPRLTSAEQRCAELAAAGASNRDIATALTVSIKTVEATLTRVYRKLGLTSRIQLVHTFTQARE</sequence>
<organism evidence="5 6">
    <name type="scientific">Streptomyces galbus</name>
    <dbReference type="NCBI Taxonomy" id="33898"/>
    <lineage>
        <taxon>Bacteria</taxon>
        <taxon>Bacillati</taxon>
        <taxon>Actinomycetota</taxon>
        <taxon>Actinomycetes</taxon>
        <taxon>Kitasatosporales</taxon>
        <taxon>Streptomycetaceae</taxon>
        <taxon>Streptomyces</taxon>
    </lineage>
</organism>
<dbReference type="SMART" id="SM00421">
    <property type="entry name" value="HTH_LUXR"/>
    <property type="match status" value="1"/>
</dbReference>
<dbReference type="GO" id="GO:0003677">
    <property type="term" value="F:DNA binding"/>
    <property type="evidence" value="ECO:0007669"/>
    <property type="project" value="UniProtKB-KW"/>
</dbReference>
<keyword evidence="1" id="KW-0805">Transcription regulation</keyword>
<keyword evidence="2" id="KW-0238">DNA-binding</keyword>
<dbReference type="SUPFAM" id="SSF46894">
    <property type="entry name" value="C-terminal effector domain of the bipartite response regulators"/>
    <property type="match status" value="1"/>
</dbReference>
<reference evidence="5 6" key="1">
    <citation type="submission" date="2019-04" db="EMBL/GenBank/DDBJ databases">
        <title>Streptomyces lasaliensis sp.nov., an Actinomycete isolated from soil which produces the polyether antibiotic lasalocid.</title>
        <authorList>
            <person name="Erwin G."/>
            <person name="Haber C."/>
        </authorList>
    </citation>
    <scope>NUCLEOTIDE SEQUENCE [LARGE SCALE GENOMIC DNA]</scope>
    <source>
        <strain evidence="5 6">DSM 40089</strain>
    </source>
</reference>
<protein>
    <submittedName>
        <fullName evidence="5">Helix-turn-helix transcriptional regulator</fullName>
    </submittedName>
</protein>
<evidence type="ECO:0000313" key="6">
    <source>
        <dbReference type="Proteomes" id="UP000308632"/>
    </source>
</evidence>
<evidence type="ECO:0000256" key="1">
    <source>
        <dbReference type="ARBA" id="ARBA00023015"/>
    </source>
</evidence>
<dbReference type="EMBL" id="SZPR01000040">
    <property type="protein sequence ID" value="TKS96720.1"/>
    <property type="molecule type" value="Genomic_DNA"/>
</dbReference>
<dbReference type="GO" id="GO:0006355">
    <property type="term" value="P:regulation of DNA-templated transcription"/>
    <property type="evidence" value="ECO:0007669"/>
    <property type="project" value="InterPro"/>
</dbReference>
<dbReference type="InterPro" id="IPR000792">
    <property type="entry name" value="Tscrpt_reg_LuxR_C"/>
</dbReference>
<dbReference type="AlphaFoldDB" id="A0A4U5W7R9"/>
<evidence type="ECO:0000259" key="4">
    <source>
        <dbReference type="PROSITE" id="PS50043"/>
    </source>
</evidence>
<proteinExistence type="predicted"/>
<name>A0A4U5W7R9_STRGB</name>
<dbReference type="Proteomes" id="UP000308632">
    <property type="component" value="Unassembled WGS sequence"/>
</dbReference>
<evidence type="ECO:0000313" key="5">
    <source>
        <dbReference type="EMBL" id="TKS96720.1"/>
    </source>
</evidence>
<accession>A0A4U5W7R9</accession>